<comment type="subcellular location">
    <subcellularLocation>
        <location evidence="1">Cell outer membrane</location>
    </subcellularLocation>
</comment>
<accession>A0A1M7CXE3</accession>
<evidence type="ECO:0000256" key="4">
    <source>
        <dbReference type="ARBA" id="ARBA00023136"/>
    </source>
</evidence>
<evidence type="ECO:0000256" key="1">
    <source>
        <dbReference type="ARBA" id="ARBA00004442"/>
    </source>
</evidence>
<sequence length="423" mass="46411">MLVLLSCRKGEIPNLNNPTTSGIVINTSKSSLNNLATGAESGMRRDVTAYLDAVGIIGREIYRFSGSEPRYTTDLLGGGTKELDNNSFYLTNPWASRYLVVRQCFILLQAAAASKFITDAERKGYTGFAKTIIGYQLLLNLNMTNTNGIRIPNSDPTYIGAVIKDPVQARDTILKFLQEGADDLSGASVIFPLSEGFAGFSNAAGLRKFNRAIAARVFLYNQKWANALTALNESFFDLNGSLTAGVYHYFSTGGGDMANPLFMAPGSTGDMRLLHPGYATDIIPGDTRINKAPVRPVPGSQSGLSSNREVWIWKSLNDPVNIIRNEELILIYAEAKAQLSSLPDAIVAVNRIRTAYNLPAYAGAVTTAGLIGEILYQRRYSLLGEGHRWVDLRRYDRLGTLPKDRPDDDVWPQFPLPQNEVNI</sequence>
<dbReference type="Proteomes" id="UP000184420">
    <property type="component" value="Unassembled WGS sequence"/>
</dbReference>
<dbReference type="STRING" id="1419482.SAMN05444266_104515"/>
<evidence type="ECO:0000256" key="2">
    <source>
        <dbReference type="ARBA" id="ARBA00006275"/>
    </source>
</evidence>
<feature type="domain" description="RagB/SusD" evidence="6">
    <location>
        <begin position="319"/>
        <end position="396"/>
    </location>
</feature>
<dbReference type="CDD" id="cd08977">
    <property type="entry name" value="SusD"/>
    <property type="match status" value="1"/>
</dbReference>
<evidence type="ECO:0000256" key="3">
    <source>
        <dbReference type="ARBA" id="ARBA00022729"/>
    </source>
</evidence>
<dbReference type="InterPro" id="IPR012944">
    <property type="entry name" value="SusD_RagB_dom"/>
</dbReference>
<gene>
    <name evidence="7" type="ORF">SAMN05444266_104515</name>
</gene>
<dbReference type="EMBL" id="FRBL01000004">
    <property type="protein sequence ID" value="SHL71894.1"/>
    <property type="molecule type" value="Genomic_DNA"/>
</dbReference>
<keyword evidence="3" id="KW-0732">Signal</keyword>
<keyword evidence="4" id="KW-0472">Membrane</keyword>
<evidence type="ECO:0000256" key="5">
    <source>
        <dbReference type="ARBA" id="ARBA00023237"/>
    </source>
</evidence>
<dbReference type="AlphaFoldDB" id="A0A1M7CXE3"/>
<evidence type="ECO:0000313" key="8">
    <source>
        <dbReference type="Proteomes" id="UP000184420"/>
    </source>
</evidence>
<keyword evidence="5" id="KW-0998">Cell outer membrane</keyword>
<proteinExistence type="inferred from homology"/>
<comment type="similarity">
    <text evidence="2">Belongs to the SusD family.</text>
</comment>
<dbReference type="InterPro" id="IPR011990">
    <property type="entry name" value="TPR-like_helical_dom_sf"/>
</dbReference>
<evidence type="ECO:0000259" key="6">
    <source>
        <dbReference type="Pfam" id="PF07980"/>
    </source>
</evidence>
<dbReference type="GO" id="GO:0009279">
    <property type="term" value="C:cell outer membrane"/>
    <property type="evidence" value="ECO:0007669"/>
    <property type="project" value="UniProtKB-SubCell"/>
</dbReference>
<name>A0A1M7CXE3_9BACT</name>
<organism evidence="7 8">
    <name type="scientific">Chitinophaga jiangningensis</name>
    <dbReference type="NCBI Taxonomy" id="1419482"/>
    <lineage>
        <taxon>Bacteria</taxon>
        <taxon>Pseudomonadati</taxon>
        <taxon>Bacteroidota</taxon>
        <taxon>Chitinophagia</taxon>
        <taxon>Chitinophagales</taxon>
        <taxon>Chitinophagaceae</taxon>
        <taxon>Chitinophaga</taxon>
    </lineage>
</organism>
<keyword evidence="8" id="KW-1185">Reference proteome</keyword>
<protein>
    <submittedName>
        <fullName evidence="7">RagB/SusD domain-containing protein</fullName>
    </submittedName>
</protein>
<evidence type="ECO:0000313" key="7">
    <source>
        <dbReference type="EMBL" id="SHL71894.1"/>
    </source>
</evidence>
<reference evidence="7 8" key="1">
    <citation type="submission" date="2016-11" db="EMBL/GenBank/DDBJ databases">
        <authorList>
            <person name="Jaros S."/>
            <person name="Januszkiewicz K."/>
            <person name="Wedrychowicz H."/>
        </authorList>
    </citation>
    <scope>NUCLEOTIDE SEQUENCE [LARGE SCALE GENOMIC DNA]</scope>
    <source>
        <strain evidence="7 8">DSM 27406</strain>
    </source>
</reference>
<dbReference type="Pfam" id="PF07980">
    <property type="entry name" value="SusD_RagB"/>
    <property type="match status" value="1"/>
</dbReference>
<dbReference type="Gene3D" id="1.25.40.390">
    <property type="match status" value="1"/>
</dbReference>
<dbReference type="SUPFAM" id="SSF48452">
    <property type="entry name" value="TPR-like"/>
    <property type="match status" value="1"/>
</dbReference>